<evidence type="ECO:0000313" key="1">
    <source>
        <dbReference type="EMBL" id="QJA60369.1"/>
    </source>
</evidence>
<dbReference type="Gene3D" id="2.115.10.20">
    <property type="entry name" value="Glycosyl hydrolase domain, family 43"/>
    <property type="match status" value="1"/>
</dbReference>
<dbReference type="AlphaFoldDB" id="A0A6M3IRU6"/>
<dbReference type="InterPro" id="IPR023296">
    <property type="entry name" value="Glyco_hydro_beta-prop_sf"/>
</dbReference>
<dbReference type="EMBL" id="MT141406">
    <property type="protein sequence ID" value="QJA60369.1"/>
    <property type="molecule type" value="Genomic_DNA"/>
</dbReference>
<organism evidence="1">
    <name type="scientific">viral metagenome</name>
    <dbReference type="NCBI Taxonomy" id="1070528"/>
    <lineage>
        <taxon>unclassified sequences</taxon>
        <taxon>metagenomes</taxon>
        <taxon>organismal metagenomes</taxon>
    </lineage>
</organism>
<accession>A0A6M3IRU6</accession>
<protein>
    <recommendedName>
        <fullName evidence="2">Exo-alpha-sialidase</fullName>
    </recommendedName>
</protein>
<proteinExistence type="predicted"/>
<name>A0A6M3IRU6_9ZZZZ</name>
<evidence type="ECO:0008006" key="2">
    <source>
        <dbReference type="Google" id="ProtNLM"/>
    </source>
</evidence>
<gene>
    <name evidence="1" type="ORF">MM415B01123_0011</name>
</gene>
<sequence>MRKQLFYIICFCFCLCGFSFGNGDRASHLYNPITYQTIPTYVGVSELAHPDVRYFEGGWNGYKYWMVMTPFRGDSDEENPSIVACNDGGSWEVPGGLTNPIDPDPKDAGGNPNQPHNCDTDLFYNLSSDELWCYWIECGDGTTNLMRKKSSDGSTWGAQEIVLTGADYFIVSPAFEKVGDVYMMWYVNPGALGSISQTNVIELRTSADGDAWSEPTTCVWDCGNWLAWHLDVIYIPELEEYAMLIAAHLKGSYGDNELMFSTSSDGVNFKTYKNKLVRNSIGEWDSGLLHRGTMVYLNGLLKIWYGGMSGANVWHCGYVEKDYELLKNDLDAFCVSFNGGVSIGL</sequence>
<reference evidence="1" key="1">
    <citation type="submission" date="2020-03" db="EMBL/GenBank/DDBJ databases">
        <title>The deep terrestrial virosphere.</title>
        <authorList>
            <person name="Holmfeldt K."/>
            <person name="Nilsson E."/>
            <person name="Simone D."/>
            <person name="Lopez-Fernandez M."/>
            <person name="Wu X."/>
            <person name="de Brujin I."/>
            <person name="Lundin D."/>
            <person name="Andersson A."/>
            <person name="Bertilsson S."/>
            <person name="Dopson M."/>
        </authorList>
    </citation>
    <scope>NUCLEOTIDE SEQUENCE</scope>
    <source>
        <strain evidence="1">MM415B01123</strain>
    </source>
</reference>
<dbReference type="SUPFAM" id="SSF75005">
    <property type="entry name" value="Arabinanase/levansucrase/invertase"/>
    <property type="match status" value="1"/>
</dbReference>